<sequence>MVDYDFDRRRTANDTSNLFGVYKTLMVNVNVKSRTLNKWMKQGKTALAANIRDKLELKSHMVYKSFLIWVYKNQDIWDAHDPQRGTAAGELSTAQAKPDD</sequence>
<dbReference type="Proteomes" id="UP001055172">
    <property type="component" value="Unassembled WGS sequence"/>
</dbReference>
<name>A0AA37GTH1_9PEZI</name>
<reference evidence="1 2" key="1">
    <citation type="submission" date="2021-07" db="EMBL/GenBank/DDBJ databases">
        <title>Genome data of Colletotrichum spaethianum.</title>
        <authorList>
            <person name="Utami Y.D."/>
            <person name="Hiruma K."/>
        </authorList>
    </citation>
    <scope>NUCLEOTIDE SEQUENCE [LARGE SCALE GENOMIC DNA]</scope>
    <source>
        <strain evidence="1 2">MAFF 242679</strain>
    </source>
</reference>
<accession>A0AA37GTH1</accession>
<evidence type="ECO:0000313" key="2">
    <source>
        <dbReference type="Proteomes" id="UP001055172"/>
    </source>
</evidence>
<keyword evidence="2" id="KW-1185">Reference proteome</keyword>
<protein>
    <submittedName>
        <fullName evidence="1">Uncharacterized protein</fullName>
    </submittedName>
</protein>
<gene>
    <name evidence="1" type="ORF">ColLi_08944</name>
</gene>
<organism evidence="1 2">
    <name type="scientific">Colletotrichum liriopes</name>
    <dbReference type="NCBI Taxonomy" id="708192"/>
    <lineage>
        <taxon>Eukaryota</taxon>
        <taxon>Fungi</taxon>
        <taxon>Dikarya</taxon>
        <taxon>Ascomycota</taxon>
        <taxon>Pezizomycotina</taxon>
        <taxon>Sordariomycetes</taxon>
        <taxon>Hypocreomycetidae</taxon>
        <taxon>Glomerellales</taxon>
        <taxon>Glomerellaceae</taxon>
        <taxon>Colletotrichum</taxon>
        <taxon>Colletotrichum spaethianum species complex</taxon>
    </lineage>
</organism>
<dbReference type="EMBL" id="BPPX01000020">
    <property type="protein sequence ID" value="GJC86106.1"/>
    <property type="molecule type" value="Genomic_DNA"/>
</dbReference>
<dbReference type="AlphaFoldDB" id="A0AA37GTH1"/>
<evidence type="ECO:0000313" key="1">
    <source>
        <dbReference type="EMBL" id="GJC86106.1"/>
    </source>
</evidence>
<comment type="caution">
    <text evidence="1">The sequence shown here is derived from an EMBL/GenBank/DDBJ whole genome shotgun (WGS) entry which is preliminary data.</text>
</comment>
<proteinExistence type="predicted"/>